<keyword evidence="6 13" id="KW-0808">Transferase</keyword>
<evidence type="ECO:0000256" key="5">
    <source>
        <dbReference type="ARBA" id="ARBA00022519"/>
    </source>
</evidence>
<evidence type="ECO:0000256" key="7">
    <source>
        <dbReference type="ARBA" id="ARBA00022688"/>
    </source>
</evidence>
<feature type="transmembrane region" description="Helical" evidence="12">
    <location>
        <begin position="266"/>
        <end position="288"/>
    </location>
</feature>
<dbReference type="NCBIfam" id="TIGR01475">
    <property type="entry name" value="ubiA_other"/>
    <property type="match status" value="1"/>
</dbReference>
<dbReference type="CDD" id="cd13959">
    <property type="entry name" value="PT_UbiA_COQ2"/>
    <property type="match status" value="1"/>
</dbReference>
<feature type="transmembrane region" description="Helical" evidence="12">
    <location>
        <begin position="46"/>
        <end position="67"/>
    </location>
</feature>
<dbReference type="Gene3D" id="1.10.357.140">
    <property type="entry name" value="UbiA prenyltransferase"/>
    <property type="match status" value="1"/>
</dbReference>
<evidence type="ECO:0000256" key="6">
    <source>
        <dbReference type="ARBA" id="ARBA00022679"/>
    </source>
</evidence>
<dbReference type="InterPro" id="IPR000537">
    <property type="entry name" value="UbiA_prenyltransferase"/>
</dbReference>
<evidence type="ECO:0000256" key="2">
    <source>
        <dbReference type="ARBA" id="ARBA00004141"/>
    </source>
</evidence>
<name>A0A1V4AQ80_9BACT</name>
<evidence type="ECO:0000256" key="11">
    <source>
        <dbReference type="ARBA" id="ARBA00034524"/>
    </source>
</evidence>
<dbReference type="EMBL" id="AYTS01000159">
    <property type="protein sequence ID" value="OOP55270.1"/>
    <property type="molecule type" value="Genomic_DNA"/>
</dbReference>
<gene>
    <name evidence="13" type="ORF">AYP45_15685</name>
</gene>
<dbReference type="GO" id="GO:0005886">
    <property type="term" value="C:plasma membrane"/>
    <property type="evidence" value="ECO:0007669"/>
    <property type="project" value="TreeGrafter"/>
</dbReference>
<keyword evidence="10 12" id="KW-0472">Membrane</keyword>
<dbReference type="GO" id="GO:0008412">
    <property type="term" value="F:4-hydroxybenzoate polyprenyltransferase activity"/>
    <property type="evidence" value="ECO:0007669"/>
    <property type="project" value="UniProtKB-EC"/>
</dbReference>
<keyword evidence="7" id="KW-0831">Ubiquinone biosynthesis</keyword>
<dbReference type="STRING" id="1004156.AYP45_15685"/>
<comment type="similarity">
    <text evidence="3">Belongs to the UbiA prenyltransferase family.</text>
</comment>
<feature type="transmembrane region" description="Helical" evidence="12">
    <location>
        <begin position="138"/>
        <end position="158"/>
    </location>
</feature>
<feature type="transmembrane region" description="Helical" evidence="12">
    <location>
        <begin position="164"/>
        <end position="184"/>
    </location>
</feature>
<evidence type="ECO:0000313" key="14">
    <source>
        <dbReference type="Proteomes" id="UP000189681"/>
    </source>
</evidence>
<dbReference type="InterPro" id="IPR006371">
    <property type="entry name" value="Polyprenyltransferase_UbiA-li"/>
</dbReference>
<dbReference type="EC" id="2.5.1.39" evidence="11"/>
<dbReference type="AlphaFoldDB" id="A0A1V4AQ80"/>
<evidence type="ECO:0000313" key="13">
    <source>
        <dbReference type="EMBL" id="OOP55270.1"/>
    </source>
</evidence>
<keyword evidence="5" id="KW-0997">Cell inner membrane</keyword>
<dbReference type="Pfam" id="PF01040">
    <property type="entry name" value="UbiA"/>
    <property type="match status" value="1"/>
</dbReference>
<keyword evidence="8 12" id="KW-0812">Transmembrane</keyword>
<evidence type="ECO:0000256" key="3">
    <source>
        <dbReference type="ARBA" id="ARBA00005985"/>
    </source>
</evidence>
<reference evidence="13 14" key="1">
    <citation type="journal article" date="2017" name="Water Res.">
        <title>Discovery and metagenomic analysis of an anammox bacterial enrichment related to Candidatus "Brocadia caroliniensis" in a full-scale glycerol-fed nitritation-denitritation separate centrate treatment process.</title>
        <authorList>
            <person name="Park H."/>
            <person name="Brotto A.C."/>
            <person name="van Loosdrecht M.C."/>
            <person name="Chandran K."/>
        </authorList>
    </citation>
    <scope>NUCLEOTIDE SEQUENCE [LARGE SCALE GENOMIC DNA]</scope>
    <source>
        <strain evidence="13">26THWARD</strain>
    </source>
</reference>
<dbReference type="FunFam" id="1.10.357.140:FF:000008">
    <property type="entry name" value="4-hydroxybenzoate octaprenyltransferase"/>
    <property type="match status" value="1"/>
</dbReference>
<dbReference type="PANTHER" id="PTHR11048:SF28">
    <property type="entry name" value="4-HYDROXYBENZOATE POLYPRENYLTRANSFERASE, MITOCHONDRIAL"/>
    <property type="match status" value="1"/>
</dbReference>
<evidence type="ECO:0000256" key="9">
    <source>
        <dbReference type="ARBA" id="ARBA00022989"/>
    </source>
</evidence>
<accession>A0A1V4AQ80</accession>
<feature type="transmembrane region" description="Helical" evidence="12">
    <location>
        <begin position="114"/>
        <end position="131"/>
    </location>
</feature>
<comment type="cofactor">
    <cofactor evidence="1">
        <name>Mg(2+)</name>
        <dbReference type="ChEBI" id="CHEBI:18420"/>
    </cofactor>
</comment>
<keyword evidence="4" id="KW-1003">Cell membrane</keyword>
<organism evidence="13 14">
    <name type="scientific">Candidatus Brocadia carolinensis</name>
    <dbReference type="NCBI Taxonomy" id="1004156"/>
    <lineage>
        <taxon>Bacteria</taxon>
        <taxon>Pseudomonadati</taxon>
        <taxon>Planctomycetota</taxon>
        <taxon>Candidatus Brocadiia</taxon>
        <taxon>Candidatus Brocadiales</taxon>
        <taxon>Candidatus Brocadiaceae</taxon>
        <taxon>Candidatus Brocadia</taxon>
    </lineage>
</organism>
<evidence type="ECO:0000256" key="8">
    <source>
        <dbReference type="ARBA" id="ARBA00022692"/>
    </source>
</evidence>
<dbReference type="InterPro" id="IPR044878">
    <property type="entry name" value="UbiA_sf"/>
</dbReference>
<evidence type="ECO:0000256" key="4">
    <source>
        <dbReference type="ARBA" id="ARBA00022475"/>
    </source>
</evidence>
<feature type="transmembrane region" description="Helical" evidence="12">
    <location>
        <begin position="204"/>
        <end position="229"/>
    </location>
</feature>
<sequence>MSFSSLLKKITSIFDLIKFSHTLFSFPFAVMSAFLAAGGMPGLKQLLLILAALVTARSAAMSFNRLVDTSYDIHNPRTAYRVELQKKIGRGSVWVFTILCVMLFLACAWLLNQLAFSMAPLAILIIFGYSYTKRFTHFSHFVLGLALGLSPIGAWVGIQGTLTTTPFLLAFAVVLWTAGFDIIYACQDLEHDIKSGLHSIPKKLGIKGALVLSAVLHLFMVGVLLAVSLYTELGMMYMIGVGIVAALLVYEHALVRPKDLSKINTAFFTVNGIISVGLMGVTLLDIFVR</sequence>
<feature type="transmembrane region" description="Helical" evidence="12">
    <location>
        <begin position="88"/>
        <end position="108"/>
    </location>
</feature>
<dbReference type="Proteomes" id="UP000189681">
    <property type="component" value="Unassembled WGS sequence"/>
</dbReference>
<protein>
    <recommendedName>
        <fullName evidence="11">4-hydroxybenzoate polyprenyltransferase</fullName>
        <ecNumber evidence="11">2.5.1.39</ecNumber>
    </recommendedName>
</protein>
<dbReference type="Gene3D" id="1.20.120.1780">
    <property type="entry name" value="UbiA prenyltransferase"/>
    <property type="match status" value="1"/>
</dbReference>
<proteinExistence type="inferred from homology"/>
<evidence type="ECO:0000256" key="10">
    <source>
        <dbReference type="ARBA" id="ARBA00023136"/>
    </source>
</evidence>
<dbReference type="PANTHER" id="PTHR11048">
    <property type="entry name" value="PRENYLTRANSFERASES"/>
    <property type="match status" value="1"/>
</dbReference>
<feature type="transmembrane region" description="Helical" evidence="12">
    <location>
        <begin position="235"/>
        <end position="254"/>
    </location>
</feature>
<keyword evidence="9 12" id="KW-1133">Transmembrane helix</keyword>
<dbReference type="InterPro" id="IPR039653">
    <property type="entry name" value="Prenyltransferase"/>
</dbReference>
<feature type="transmembrane region" description="Helical" evidence="12">
    <location>
        <begin position="21"/>
        <end position="40"/>
    </location>
</feature>
<comment type="caution">
    <text evidence="13">The sequence shown here is derived from an EMBL/GenBank/DDBJ whole genome shotgun (WGS) entry which is preliminary data.</text>
</comment>
<comment type="subcellular location">
    <subcellularLocation>
        <location evidence="2">Membrane</location>
        <topology evidence="2">Multi-pass membrane protein</topology>
    </subcellularLocation>
</comment>
<dbReference type="GO" id="GO:0006744">
    <property type="term" value="P:ubiquinone biosynthetic process"/>
    <property type="evidence" value="ECO:0007669"/>
    <property type="project" value="UniProtKB-KW"/>
</dbReference>
<evidence type="ECO:0000256" key="12">
    <source>
        <dbReference type="SAM" id="Phobius"/>
    </source>
</evidence>
<evidence type="ECO:0000256" key="1">
    <source>
        <dbReference type="ARBA" id="ARBA00001946"/>
    </source>
</evidence>
<dbReference type="FunFam" id="1.20.120.1780:FF:000001">
    <property type="entry name" value="4-hydroxybenzoate octaprenyltransferase"/>
    <property type="match status" value="1"/>
</dbReference>